<dbReference type="Pfam" id="PF07603">
    <property type="entry name" value="Lcl_C"/>
    <property type="match status" value="2"/>
</dbReference>
<dbReference type="eggNOG" id="COG1262">
    <property type="taxonomic scope" value="Bacteria"/>
</dbReference>
<organism evidence="3 4">
    <name type="scientific">Pseudodesulfovibrio piezophilus (strain DSM 21447 / JCM 15486 / C1TLV30)</name>
    <name type="common">Desulfovibrio piezophilus</name>
    <dbReference type="NCBI Taxonomy" id="1322246"/>
    <lineage>
        <taxon>Bacteria</taxon>
        <taxon>Pseudomonadati</taxon>
        <taxon>Thermodesulfobacteriota</taxon>
        <taxon>Desulfovibrionia</taxon>
        <taxon>Desulfovibrionales</taxon>
        <taxon>Desulfovibrionaceae</taxon>
    </lineage>
</organism>
<dbReference type="AlphaFoldDB" id="M1WK97"/>
<gene>
    <name evidence="3" type="ordered locus">BN4_11986</name>
</gene>
<dbReference type="PANTHER" id="PTHR35812">
    <property type="entry name" value="LIPOPROTEIN"/>
    <property type="match status" value="1"/>
</dbReference>
<proteinExistence type="predicted"/>
<name>M1WK97_PSEP2</name>
<reference evidence="4" key="2">
    <citation type="journal article" date="2013" name="Stand. Genomic Sci.">
        <title>Complete genome sequence of Desulfocapsa sulfexigens, a marine deltaproteobacterium specialized in disproportionating inorganic sulfur compounds.</title>
        <authorList>
            <person name="Finster K.W."/>
            <person name="Kjeldsen K.U."/>
            <person name="Kube M."/>
            <person name="Reinhardt R."/>
            <person name="Mussmann M."/>
            <person name="Amann R."/>
            <person name="Schreiber L."/>
        </authorList>
    </citation>
    <scope>NUCLEOTIDE SEQUENCE [LARGE SCALE GENOMIC DNA]</scope>
    <source>
        <strain evidence="4">DSM 10523 / SB164P1</strain>
    </source>
</reference>
<protein>
    <recommendedName>
        <fullName evidence="2">Lcl C-terminal domain-containing protein</fullName>
    </recommendedName>
</protein>
<dbReference type="BioCyc" id="DPIE1322246:BN4_RS09980-MONOMER"/>
<evidence type="ECO:0000313" key="3">
    <source>
        <dbReference type="EMBL" id="CCH49221.1"/>
    </source>
</evidence>
<dbReference type="OrthoDB" id="9793251at2"/>
<reference evidence="3 4" key="1">
    <citation type="journal article" date="2013" name="PLoS ONE">
        <title>The first genomic and proteomic characterization of a deep-sea sulfate reducer: insights into the piezophilic lifestyle of Desulfovibrio piezophilus.</title>
        <authorList>
            <person name="Pradel N."/>
            <person name="Ji B."/>
            <person name="Gimenez G."/>
            <person name="Talla E."/>
            <person name="Lenoble P."/>
            <person name="Garel M."/>
            <person name="Tamburini C."/>
            <person name="Fourquet P."/>
            <person name="Lebrun R."/>
            <person name="Bertin P."/>
            <person name="Denis Y."/>
            <person name="Pophillat M."/>
            <person name="Barbe V."/>
            <person name="Ollivier B."/>
            <person name="Dolla A."/>
        </authorList>
    </citation>
    <scope>NUCLEOTIDE SEQUENCE [LARGE SCALE GENOMIC DNA]</scope>
    <source>
        <strain evidence="4">DSM 10523 / SB164P1</strain>
    </source>
</reference>
<feature type="domain" description="Lcl C-terminal" evidence="2">
    <location>
        <begin position="225"/>
        <end position="327"/>
    </location>
</feature>
<evidence type="ECO:0000256" key="1">
    <source>
        <dbReference type="SAM" id="MobiDB-lite"/>
    </source>
</evidence>
<dbReference type="PANTHER" id="PTHR35812:SF1">
    <property type="entry name" value="LIPOPROTEIN"/>
    <property type="match status" value="1"/>
</dbReference>
<dbReference type="PATRIC" id="fig|879567.3.peg.2110"/>
<evidence type="ECO:0000313" key="4">
    <source>
        <dbReference type="Proteomes" id="UP000011724"/>
    </source>
</evidence>
<feature type="region of interest" description="Disordered" evidence="1">
    <location>
        <begin position="348"/>
        <end position="371"/>
    </location>
</feature>
<accession>M1WK97</accession>
<feature type="domain" description="Lcl C-terminal" evidence="2">
    <location>
        <begin position="71"/>
        <end position="209"/>
    </location>
</feature>
<dbReference type="RefSeq" id="WP_015415265.1">
    <property type="nucleotide sequence ID" value="NC_020409.1"/>
</dbReference>
<dbReference type="Proteomes" id="UP000011724">
    <property type="component" value="Chromosome"/>
</dbReference>
<dbReference type="KEGG" id="dpi:BN4_11986"/>
<evidence type="ECO:0000259" key="2">
    <source>
        <dbReference type="Pfam" id="PF07603"/>
    </source>
</evidence>
<feature type="region of interest" description="Disordered" evidence="1">
    <location>
        <begin position="409"/>
        <end position="440"/>
    </location>
</feature>
<sequence length="506" mass="55725">MIRTTLYTILISLFVVTGQAKGESYPIVDTGQNACFNNSGQIDCPAPEEIFDGQDAQYKGHAARYQDNGDGTVSDLVTGLMWVKERGYKISWSLAMSEAATCRVGGYSDWRAPTIKELYSLIDFNGWVQGNEHDSIPFINTRYFDFKYGDPRIGERLIDSQDWSSTKYMGTVMGGEEAAFGVNFADGRIKAYPINGRGQWHNKYIRYVRGTSKYGKNSFVDKGDGTVEDKATGLIWQQKDSRDPLDWEYALNYCSDLDLAGRTDWRLPSAKELQSIVDYSRSPESTDSAAIDPIFSVTDKNAYFWTSTTHLDGPKPSRAVYIAFGRAMGYFAPPRSQAAKRFLDVHGAGAQRSDPKAGNAAKYSQGQGPQGDDIRILNAIRCVAGGGVEYYEPISTPIPDWTGVEHPGEEVAPLPEHKSGYGPPPGEPHHRGGHGPMDTHRMHGQEPMLHHSPPPEAIEACRNLVENKACTVDGPRGALSGLCRDTGELLVCVPVHGRPGVPPHRQ</sequence>
<keyword evidence="4" id="KW-1185">Reference proteome</keyword>
<dbReference type="HOGENOM" id="CLU_040781_0_0_7"/>
<dbReference type="STRING" id="1322246.BN4_11986"/>
<dbReference type="EMBL" id="FO203427">
    <property type="protein sequence ID" value="CCH49221.1"/>
    <property type="molecule type" value="Genomic_DNA"/>
</dbReference>
<dbReference type="InterPro" id="IPR011460">
    <property type="entry name" value="Lcl_C"/>
</dbReference>